<evidence type="ECO:0000256" key="4">
    <source>
        <dbReference type="ARBA" id="ARBA00022989"/>
    </source>
</evidence>
<name>A0A0F5K0N8_9BURK</name>
<dbReference type="PANTHER" id="PTHR32322:SF18">
    <property type="entry name" value="S-ADENOSYLMETHIONINE_S-ADENOSYLHOMOCYSTEINE TRANSPORTER"/>
    <property type="match status" value="1"/>
</dbReference>
<evidence type="ECO:0000256" key="6">
    <source>
        <dbReference type="SAM" id="Phobius"/>
    </source>
</evidence>
<keyword evidence="2" id="KW-1003">Cell membrane</keyword>
<organism evidence="8 9">
    <name type="scientific">Robbsia andropogonis</name>
    <dbReference type="NCBI Taxonomy" id="28092"/>
    <lineage>
        <taxon>Bacteria</taxon>
        <taxon>Pseudomonadati</taxon>
        <taxon>Pseudomonadota</taxon>
        <taxon>Betaproteobacteria</taxon>
        <taxon>Burkholderiales</taxon>
        <taxon>Burkholderiaceae</taxon>
        <taxon>Robbsia</taxon>
    </lineage>
</organism>
<evidence type="ECO:0000256" key="2">
    <source>
        <dbReference type="ARBA" id="ARBA00022475"/>
    </source>
</evidence>
<feature type="transmembrane region" description="Helical" evidence="6">
    <location>
        <begin position="276"/>
        <end position="297"/>
    </location>
</feature>
<dbReference type="RefSeq" id="WP_046152794.1">
    <property type="nucleotide sequence ID" value="NZ_CADFGU010000011.1"/>
</dbReference>
<dbReference type="PANTHER" id="PTHR32322">
    <property type="entry name" value="INNER MEMBRANE TRANSPORTER"/>
    <property type="match status" value="1"/>
</dbReference>
<sequence>MKENAIKARGAILLLCLVVVTWGVNWTLTKLIVDSIHPIWATAMRSAIASVALLLLLMLRRQLTLPKRDDVPVIMAISLLHMVGFSTLVAYGVTYVPVGRSIVLAYTTPFWVAPAAWLFLKEPMSRLLICGLCIGLTGVGVLFNPMAFNWGDTRALLGCGLILSAALCWACSIVYVRTCRWTSTPLQLVFWEALLATMVMSVLGATMVGRQNIDWTYTLICALLFAGVAATAMAFWAMALVNRRLPATTTALGLLATPVVGITCSTIWLAEPLDVTLIIALFLVITGIAIGTARVGINVKRVSSETSR</sequence>
<comment type="caution">
    <text evidence="8">The sequence shown here is derived from an EMBL/GenBank/DDBJ whole genome shotgun (WGS) entry which is preliminary data.</text>
</comment>
<dbReference type="SUPFAM" id="SSF103481">
    <property type="entry name" value="Multidrug resistance efflux transporter EmrE"/>
    <property type="match status" value="2"/>
</dbReference>
<reference evidence="8 9" key="1">
    <citation type="submission" date="2015-03" db="EMBL/GenBank/DDBJ databases">
        <title>Draft Genome Sequence of Burkholderia andropogonis type strain ICMP2807, isolated from Sorghum bicolor.</title>
        <authorList>
            <person name="Lopes-Santos L."/>
            <person name="Castro D.B."/>
            <person name="Ottoboni L.M."/>
            <person name="Park D."/>
            <person name="Weirc B.S."/>
            <person name="Destefano S.A."/>
        </authorList>
    </citation>
    <scope>NUCLEOTIDE SEQUENCE [LARGE SCALE GENOMIC DNA]</scope>
    <source>
        <strain evidence="8 9">ICMP2807</strain>
    </source>
</reference>
<feature type="transmembrane region" description="Helical" evidence="6">
    <location>
        <begin position="127"/>
        <end position="148"/>
    </location>
</feature>
<proteinExistence type="predicted"/>
<feature type="transmembrane region" description="Helical" evidence="6">
    <location>
        <begin position="39"/>
        <end position="59"/>
    </location>
</feature>
<evidence type="ECO:0000313" key="9">
    <source>
        <dbReference type="Proteomes" id="UP000033618"/>
    </source>
</evidence>
<gene>
    <name evidence="8" type="ORF">WM40_10140</name>
</gene>
<protein>
    <submittedName>
        <fullName evidence="8">Transporter</fullName>
    </submittedName>
</protein>
<comment type="subcellular location">
    <subcellularLocation>
        <location evidence="1">Cell membrane</location>
        <topology evidence="1">Multi-pass membrane protein</topology>
    </subcellularLocation>
</comment>
<dbReference type="Proteomes" id="UP000033618">
    <property type="component" value="Unassembled WGS sequence"/>
</dbReference>
<feature type="domain" description="EamA" evidence="7">
    <location>
        <begin position="157"/>
        <end position="290"/>
    </location>
</feature>
<feature type="transmembrane region" description="Helical" evidence="6">
    <location>
        <begin position="251"/>
        <end position="270"/>
    </location>
</feature>
<keyword evidence="9" id="KW-1185">Reference proteome</keyword>
<evidence type="ECO:0000256" key="1">
    <source>
        <dbReference type="ARBA" id="ARBA00004651"/>
    </source>
</evidence>
<feature type="transmembrane region" description="Helical" evidence="6">
    <location>
        <begin position="188"/>
        <end position="209"/>
    </location>
</feature>
<evidence type="ECO:0000313" key="8">
    <source>
        <dbReference type="EMBL" id="KKB63676.1"/>
    </source>
</evidence>
<feature type="transmembrane region" description="Helical" evidence="6">
    <location>
        <begin position="154"/>
        <end position="176"/>
    </location>
</feature>
<evidence type="ECO:0000256" key="5">
    <source>
        <dbReference type="ARBA" id="ARBA00023136"/>
    </source>
</evidence>
<keyword evidence="5 6" id="KW-0472">Membrane</keyword>
<keyword evidence="3 6" id="KW-0812">Transmembrane</keyword>
<feature type="domain" description="EamA" evidence="7">
    <location>
        <begin position="11"/>
        <end position="142"/>
    </location>
</feature>
<dbReference type="InterPro" id="IPR050638">
    <property type="entry name" value="AA-Vitamin_Transporters"/>
</dbReference>
<evidence type="ECO:0000259" key="7">
    <source>
        <dbReference type="Pfam" id="PF00892"/>
    </source>
</evidence>
<dbReference type="PATRIC" id="fig|28092.6.peg.2397"/>
<evidence type="ECO:0000256" key="3">
    <source>
        <dbReference type="ARBA" id="ARBA00022692"/>
    </source>
</evidence>
<dbReference type="Pfam" id="PF00892">
    <property type="entry name" value="EamA"/>
    <property type="match status" value="2"/>
</dbReference>
<dbReference type="AlphaFoldDB" id="A0A0F5K0N8"/>
<feature type="transmembrane region" description="Helical" evidence="6">
    <location>
        <begin position="215"/>
        <end position="239"/>
    </location>
</feature>
<keyword evidence="4 6" id="KW-1133">Transmembrane helix</keyword>
<dbReference type="EMBL" id="LAQU01000008">
    <property type="protein sequence ID" value="KKB63676.1"/>
    <property type="molecule type" value="Genomic_DNA"/>
</dbReference>
<dbReference type="InterPro" id="IPR037185">
    <property type="entry name" value="EmrE-like"/>
</dbReference>
<feature type="transmembrane region" description="Helical" evidence="6">
    <location>
        <begin position="71"/>
        <end position="96"/>
    </location>
</feature>
<dbReference type="GO" id="GO:0005886">
    <property type="term" value="C:plasma membrane"/>
    <property type="evidence" value="ECO:0007669"/>
    <property type="project" value="UniProtKB-SubCell"/>
</dbReference>
<feature type="transmembrane region" description="Helical" evidence="6">
    <location>
        <begin position="102"/>
        <end position="120"/>
    </location>
</feature>
<dbReference type="InterPro" id="IPR000620">
    <property type="entry name" value="EamA_dom"/>
</dbReference>
<accession>A0A0F5K0N8</accession>
<feature type="transmembrane region" description="Helical" evidence="6">
    <location>
        <begin position="12"/>
        <end position="33"/>
    </location>
</feature>